<proteinExistence type="inferred from homology"/>
<dbReference type="PANTHER" id="PTHR13045:SF0">
    <property type="entry name" value="7-METHYLGUANOSINE PHOSPHATE-SPECIFIC 5'-NUCLEOTIDASE"/>
    <property type="match status" value="1"/>
</dbReference>
<gene>
    <name evidence="11" type="primary">LOC108745149</name>
</gene>
<dbReference type="STRING" id="224129.A0A1W4XW98"/>
<dbReference type="SFLD" id="SFLDG01128">
    <property type="entry name" value="C1.4:_5'-Nucleotidase_Like"/>
    <property type="match status" value="1"/>
</dbReference>
<evidence type="ECO:0000256" key="2">
    <source>
        <dbReference type="ARBA" id="ARBA00008389"/>
    </source>
</evidence>
<keyword evidence="9" id="KW-0963">Cytoplasm</keyword>
<sequence>MFPDYIANIEELQAPHVYIKNTDRLNNIIHQLVQGGNEGLQIVSDFDKTITKQHENGKNHLSSFGMFSKCKSLPKDYFENDRALTAKYLPIEHDPVMPLEEKRKYMVEWWRQSENTLKGLKITPEEIDNVVNEVGPSLRDGSKEMFDDLYKSNVPVLVFSAGLGDCVVSTLKHHNVLYPNVKVVSNFLKITDGVVQGFDGPTIHILNKNEFALKGTKYYDMVKDRGNVILMGDHTGDARMAEGVPHQKAILKIGFLYDLAEENLENYKETFDIVLLDDQTMNVVRAILKLIL</sequence>
<dbReference type="RefSeq" id="XP_018336753.1">
    <property type="nucleotide sequence ID" value="XM_018481251.2"/>
</dbReference>
<comment type="catalytic activity">
    <reaction evidence="1 9">
        <text>a ribonucleoside 5'-phosphate + H2O = a ribonucleoside + phosphate</text>
        <dbReference type="Rhea" id="RHEA:12484"/>
        <dbReference type="ChEBI" id="CHEBI:15377"/>
        <dbReference type="ChEBI" id="CHEBI:18254"/>
        <dbReference type="ChEBI" id="CHEBI:43474"/>
        <dbReference type="ChEBI" id="CHEBI:58043"/>
        <dbReference type="EC" id="3.1.3.5"/>
    </reaction>
</comment>
<dbReference type="NCBIfam" id="TIGR01544">
    <property type="entry name" value="HAD-SF-IE"/>
    <property type="match status" value="1"/>
</dbReference>
<keyword evidence="10" id="KW-1185">Reference proteome</keyword>
<keyword evidence="5 9" id="KW-0547">Nucleotide-binding</keyword>
<comment type="subcellular location">
    <subcellularLocation>
        <location evidence="9">Cytoplasm</location>
    </subcellularLocation>
</comment>
<keyword evidence="8 9" id="KW-0546">Nucleotide metabolism</keyword>
<dbReference type="InterPro" id="IPR036412">
    <property type="entry name" value="HAD-like_sf"/>
</dbReference>
<dbReference type="GO" id="GO:0000166">
    <property type="term" value="F:nucleotide binding"/>
    <property type="evidence" value="ECO:0007669"/>
    <property type="project" value="UniProtKB-KW"/>
</dbReference>
<evidence type="ECO:0000313" key="10">
    <source>
        <dbReference type="Proteomes" id="UP000192223"/>
    </source>
</evidence>
<dbReference type="PANTHER" id="PTHR13045">
    <property type="entry name" value="5'-NUCLEOTIDASE"/>
    <property type="match status" value="1"/>
</dbReference>
<keyword evidence="6 9" id="KW-0378">Hydrolase</keyword>
<dbReference type="KEGG" id="apln:108745149"/>
<dbReference type="GO" id="GO:0005737">
    <property type="term" value="C:cytoplasm"/>
    <property type="evidence" value="ECO:0007669"/>
    <property type="project" value="UniProtKB-SubCell"/>
</dbReference>
<dbReference type="Proteomes" id="UP000192223">
    <property type="component" value="Unplaced"/>
</dbReference>
<dbReference type="FunCoup" id="A0A1W4XW98">
    <property type="interactions" value="670"/>
</dbReference>
<dbReference type="GO" id="GO:0009117">
    <property type="term" value="P:nucleotide metabolic process"/>
    <property type="evidence" value="ECO:0007669"/>
    <property type="project" value="UniProtKB-KW"/>
</dbReference>
<dbReference type="GO" id="GO:0000287">
    <property type="term" value="F:magnesium ion binding"/>
    <property type="evidence" value="ECO:0007669"/>
    <property type="project" value="InterPro"/>
</dbReference>
<evidence type="ECO:0000313" key="11">
    <source>
        <dbReference type="RefSeq" id="XP_018336753.1"/>
    </source>
</evidence>
<dbReference type="GeneID" id="108745149"/>
<dbReference type="SFLD" id="SFLDS00003">
    <property type="entry name" value="Haloacid_Dehalogenase"/>
    <property type="match status" value="1"/>
</dbReference>
<evidence type="ECO:0000256" key="5">
    <source>
        <dbReference type="ARBA" id="ARBA00022741"/>
    </source>
</evidence>
<dbReference type="SUPFAM" id="SSF56784">
    <property type="entry name" value="HAD-like"/>
    <property type="match status" value="1"/>
</dbReference>
<evidence type="ECO:0000256" key="9">
    <source>
        <dbReference type="RuleBase" id="RU361276"/>
    </source>
</evidence>
<dbReference type="Gene3D" id="3.40.50.1000">
    <property type="entry name" value="HAD superfamily/HAD-like"/>
    <property type="match status" value="1"/>
</dbReference>
<keyword evidence="4" id="KW-0479">Metal-binding</keyword>
<dbReference type="AlphaFoldDB" id="A0A1W4XW98"/>
<dbReference type="OrthoDB" id="10014216at2759"/>
<dbReference type="InParanoid" id="A0A1W4XW98"/>
<reference evidence="11" key="1">
    <citation type="submission" date="2025-08" db="UniProtKB">
        <authorList>
            <consortium name="RefSeq"/>
        </authorList>
    </citation>
    <scope>IDENTIFICATION</scope>
    <source>
        <tissue evidence="11">Entire body</tissue>
    </source>
</reference>
<name>A0A1W4XW98_AGRPL</name>
<evidence type="ECO:0000256" key="6">
    <source>
        <dbReference type="ARBA" id="ARBA00022801"/>
    </source>
</evidence>
<dbReference type="InterPro" id="IPR023214">
    <property type="entry name" value="HAD_sf"/>
</dbReference>
<evidence type="ECO:0000256" key="8">
    <source>
        <dbReference type="ARBA" id="ARBA00023080"/>
    </source>
</evidence>
<dbReference type="Pfam" id="PF05822">
    <property type="entry name" value="UMPH-1"/>
    <property type="match status" value="1"/>
</dbReference>
<accession>A0A1W4XW98</accession>
<keyword evidence="7" id="KW-0460">Magnesium</keyword>
<dbReference type="GO" id="GO:0008253">
    <property type="term" value="F:5'-nucleotidase activity"/>
    <property type="evidence" value="ECO:0007669"/>
    <property type="project" value="UniProtKB-EC"/>
</dbReference>
<organism evidence="10 11">
    <name type="scientific">Agrilus planipennis</name>
    <name type="common">Emerald ash borer</name>
    <name type="synonym">Agrilus marcopoli</name>
    <dbReference type="NCBI Taxonomy" id="224129"/>
    <lineage>
        <taxon>Eukaryota</taxon>
        <taxon>Metazoa</taxon>
        <taxon>Ecdysozoa</taxon>
        <taxon>Arthropoda</taxon>
        <taxon>Hexapoda</taxon>
        <taxon>Insecta</taxon>
        <taxon>Pterygota</taxon>
        <taxon>Neoptera</taxon>
        <taxon>Endopterygota</taxon>
        <taxon>Coleoptera</taxon>
        <taxon>Polyphaga</taxon>
        <taxon>Elateriformia</taxon>
        <taxon>Buprestoidea</taxon>
        <taxon>Buprestidae</taxon>
        <taxon>Agrilinae</taxon>
        <taxon>Agrilus</taxon>
    </lineage>
</organism>
<comment type="similarity">
    <text evidence="2 9">Belongs to the pyrimidine 5'-nucleotidase family.</text>
</comment>
<evidence type="ECO:0000256" key="4">
    <source>
        <dbReference type="ARBA" id="ARBA00022723"/>
    </source>
</evidence>
<dbReference type="Gene3D" id="1.10.150.340">
    <property type="entry name" value="Pyrimidine 5'-nucleotidase (UMPH-1), N-terminal domain"/>
    <property type="match status" value="1"/>
</dbReference>
<dbReference type="FunFam" id="1.10.150.340:FF:000001">
    <property type="entry name" value="Cytosolic 5-nucleotidase 3-like"/>
    <property type="match status" value="1"/>
</dbReference>
<evidence type="ECO:0000256" key="1">
    <source>
        <dbReference type="ARBA" id="ARBA00000815"/>
    </source>
</evidence>
<evidence type="ECO:0000256" key="7">
    <source>
        <dbReference type="ARBA" id="ARBA00022842"/>
    </source>
</evidence>
<protein>
    <recommendedName>
        <fullName evidence="3 9">5'-nucleotidase</fullName>
        <ecNumber evidence="3 9">3.1.3.5</ecNumber>
    </recommendedName>
</protein>
<dbReference type="EC" id="3.1.3.5" evidence="3 9"/>
<evidence type="ECO:0000256" key="3">
    <source>
        <dbReference type="ARBA" id="ARBA00012643"/>
    </source>
</evidence>
<dbReference type="InterPro" id="IPR006434">
    <property type="entry name" value="Pyrimidine_nucleotidase_eu"/>
</dbReference>
<dbReference type="FunFam" id="3.40.50.1000:FF:000032">
    <property type="entry name" value="Cytosolic 5-nucleotidase 3-like"/>
    <property type="match status" value="1"/>
</dbReference>
<dbReference type="CTD" id="37875"/>